<dbReference type="AlphaFoldDB" id="A0ABD2N3R6"/>
<dbReference type="Gene3D" id="3.30.40.10">
    <property type="entry name" value="Zinc/RING finger domain, C3HC4 (zinc finger)"/>
    <property type="match status" value="1"/>
</dbReference>
<keyword evidence="2" id="KW-1185">Reference proteome</keyword>
<dbReference type="SUPFAM" id="SSF57903">
    <property type="entry name" value="FYVE/PHD zinc finger"/>
    <property type="match status" value="1"/>
</dbReference>
<dbReference type="EMBL" id="JABFTP020000062">
    <property type="protein sequence ID" value="KAL3273375.1"/>
    <property type="molecule type" value="Genomic_DNA"/>
</dbReference>
<sequence>MEEDGKCVNCDKNFIAISKSILCGYCQQRSHSQCAKIKDGAHTTINKSENIFWLCDRCILVVLEKLSSTLIASPKQNKKKEEKDTSKITLAKVEEMVRKPYQTNIAK</sequence>
<dbReference type="Proteomes" id="UP001516400">
    <property type="component" value="Unassembled WGS sequence"/>
</dbReference>
<name>A0ABD2N3R6_9CUCU</name>
<comment type="caution">
    <text evidence="1">The sequence shown here is derived from an EMBL/GenBank/DDBJ whole genome shotgun (WGS) entry which is preliminary data.</text>
</comment>
<proteinExistence type="predicted"/>
<organism evidence="1 2">
    <name type="scientific">Cryptolaemus montrouzieri</name>
    <dbReference type="NCBI Taxonomy" id="559131"/>
    <lineage>
        <taxon>Eukaryota</taxon>
        <taxon>Metazoa</taxon>
        <taxon>Ecdysozoa</taxon>
        <taxon>Arthropoda</taxon>
        <taxon>Hexapoda</taxon>
        <taxon>Insecta</taxon>
        <taxon>Pterygota</taxon>
        <taxon>Neoptera</taxon>
        <taxon>Endopterygota</taxon>
        <taxon>Coleoptera</taxon>
        <taxon>Polyphaga</taxon>
        <taxon>Cucujiformia</taxon>
        <taxon>Coccinelloidea</taxon>
        <taxon>Coccinellidae</taxon>
        <taxon>Scymninae</taxon>
        <taxon>Scymnini</taxon>
        <taxon>Cryptolaemus</taxon>
    </lineage>
</organism>
<accession>A0ABD2N3R6</accession>
<reference evidence="1 2" key="1">
    <citation type="journal article" date="2021" name="BMC Biol.">
        <title>Horizontally acquired antibacterial genes associated with adaptive radiation of ladybird beetles.</title>
        <authorList>
            <person name="Li H.S."/>
            <person name="Tang X.F."/>
            <person name="Huang Y.H."/>
            <person name="Xu Z.Y."/>
            <person name="Chen M.L."/>
            <person name="Du X.Y."/>
            <person name="Qiu B.Y."/>
            <person name="Chen P.T."/>
            <person name="Zhang W."/>
            <person name="Slipinski A."/>
            <person name="Escalona H.E."/>
            <person name="Waterhouse R.M."/>
            <person name="Zwick A."/>
            <person name="Pang H."/>
        </authorList>
    </citation>
    <scope>NUCLEOTIDE SEQUENCE [LARGE SCALE GENOMIC DNA]</scope>
    <source>
        <strain evidence="1">SYSU2018</strain>
    </source>
</reference>
<dbReference type="InterPro" id="IPR011011">
    <property type="entry name" value="Znf_FYVE_PHD"/>
</dbReference>
<gene>
    <name evidence="1" type="ORF">HHI36_014823</name>
</gene>
<evidence type="ECO:0000313" key="1">
    <source>
        <dbReference type="EMBL" id="KAL3273375.1"/>
    </source>
</evidence>
<protein>
    <recommendedName>
        <fullName evidence="3">Zinc finger PHD-type domain-containing protein</fullName>
    </recommendedName>
</protein>
<evidence type="ECO:0000313" key="2">
    <source>
        <dbReference type="Proteomes" id="UP001516400"/>
    </source>
</evidence>
<dbReference type="InterPro" id="IPR013083">
    <property type="entry name" value="Znf_RING/FYVE/PHD"/>
</dbReference>
<evidence type="ECO:0008006" key="3">
    <source>
        <dbReference type="Google" id="ProtNLM"/>
    </source>
</evidence>